<keyword evidence="4" id="KW-0408">Iron</keyword>
<dbReference type="InterPro" id="IPR017941">
    <property type="entry name" value="Rieske_2Fe-2S"/>
</dbReference>
<keyword evidence="1" id="KW-0001">2Fe-2S</keyword>
<dbReference type="InterPro" id="IPR012748">
    <property type="entry name" value="Rieske-like_NirD"/>
</dbReference>
<dbReference type="GO" id="GO:0046872">
    <property type="term" value="F:metal ion binding"/>
    <property type="evidence" value="ECO:0007669"/>
    <property type="project" value="UniProtKB-KW"/>
</dbReference>
<reference evidence="8 9" key="1">
    <citation type="submission" date="2017-02" db="EMBL/GenBank/DDBJ databases">
        <authorList>
            <person name="Peterson S.W."/>
        </authorList>
    </citation>
    <scope>NUCLEOTIDE SEQUENCE [LARGE SCALE GENOMIC DNA]</scope>
    <source>
        <strain evidence="8 9">S285</strain>
    </source>
</reference>
<dbReference type="AlphaFoldDB" id="A0A1W6MXL9"/>
<gene>
    <name evidence="8" type="ORF">B1812_15935</name>
</gene>
<keyword evidence="5" id="KW-0411">Iron-sulfur</keyword>
<dbReference type="STRING" id="655015.B1812_15935"/>
<organism evidence="8 9">
    <name type="scientific">Methylocystis bryophila</name>
    <dbReference type="NCBI Taxonomy" id="655015"/>
    <lineage>
        <taxon>Bacteria</taxon>
        <taxon>Pseudomonadati</taxon>
        <taxon>Pseudomonadota</taxon>
        <taxon>Alphaproteobacteria</taxon>
        <taxon>Hyphomicrobiales</taxon>
        <taxon>Methylocystaceae</taxon>
        <taxon>Methylocystis</taxon>
    </lineage>
</organism>
<evidence type="ECO:0000256" key="1">
    <source>
        <dbReference type="ARBA" id="ARBA00022714"/>
    </source>
</evidence>
<name>A0A1W6MXL9_9HYPH</name>
<evidence type="ECO:0000256" key="3">
    <source>
        <dbReference type="ARBA" id="ARBA00023002"/>
    </source>
</evidence>
<keyword evidence="3" id="KW-0560">Oxidoreductase</keyword>
<dbReference type="GO" id="GO:0042128">
    <property type="term" value="P:nitrate assimilation"/>
    <property type="evidence" value="ECO:0007669"/>
    <property type="project" value="UniProtKB-KW"/>
</dbReference>
<dbReference type="NCBIfam" id="TIGR02378">
    <property type="entry name" value="nirD_assim_sml"/>
    <property type="match status" value="1"/>
</dbReference>
<evidence type="ECO:0000256" key="4">
    <source>
        <dbReference type="ARBA" id="ARBA00023004"/>
    </source>
</evidence>
<dbReference type="EMBL" id="CP019948">
    <property type="protein sequence ID" value="ARN82332.1"/>
    <property type="molecule type" value="Genomic_DNA"/>
</dbReference>
<feature type="domain" description="Rieske" evidence="7">
    <location>
        <begin position="8"/>
        <end position="104"/>
    </location>
</feature>
<accession>A0A1W6MXL9</accession>
<dbReference type="PANTHER" id="PTHR21496:SF23">
    <property type="entry name" value="3-PHENYLPROPIONATE_CINNAMIC ACID DIOXYGENASE FERREDOXIN SUBUNIT"/>
    <property type="match status" value="1"/>
</dbReference>
<dbReference type="PANTHER" id="PTHR21496">
    <property type="entry name" value="FERREDOXIN-RELATED"/>
    <property type="match status" value="1"/>
</dbReference>
<dbReference type="CDD" id="cd03530">
    <property type="entry name" value="Rieske_NirD_small_Bacillus"/>
    <property type="match status" value="1"/>
</dbReference>
<dbReference type="GO" id="GO:0008942">
    <property type="term" value="F:nitrite reductase [NAD(P)H] activity"/>
    <property type="evidence" value="ECO:0007669"/>
    <property type="project" value="InterPro"/>
</dbReference>
<evidence type="ECO:0000256" key="6">
    <source>
        <dbReference type="ARBA" id="ARBA00023063"/>
    </source>
</evidence>
<keyword evidence="6" id="KW-0534">Nitrate assimilation</keyword>
<keyword evidence="9" id="KW-1185">Reference proteome</keyword>
<dbReference type="KEGG" id="mbry:B1812_15935"/>
<evidence type="ECO:0000256" key="2">
    <source>
        <dbReference type="ARBA" id="ARBA00022723"/>
    </source>
</evidence>
<dbReference type="OrthoDB" id="9794175at2"/>
<sequence>MNAISPHWFDIGPIERIPPRGARIVKTPRRDIAVFRTASDEVFALENRCPHRGGPLSEGIVHGRKVACPLHNWIIDLESGAATGPDTGCARRFAVKVEKGRVYLEMHQAVTP</sequence>
<dbReference type="PROSITE" id="PS51296">
    <property type="entry name" value="RIESKE"/>
    <property type="match status" value="1"/>
</dbReference>
<evidence type="ECO:0000313" key="8">
    <source>
        <dbReference type="EMBL" id="ARN82332.1"/>
    </source>
</evidence>
<proteinExistence type="predicted"/>
<keyword evidence="2" id="KW-0479">Metal-binding</keyword>
<evidence type="ECO:0000256" key="5">
    <source>
        <dbReference type="ARBA" id="ARBA00023014"/>
    </source>
</evidence>
<dbReference type="RefSeq" id="WP_085772454.1">
    <property type="nucleotide sequence ID" value="NZ_AP027149.1"/>
</dbReference>
<dbReference type="Gene3D" id="2.102.10.10">
    <property type="entry name" value="Rieske [2Fe-2S] iron-sulphur domain"/>
    <property type="match status" value="1"/>
</dbReference>
<evidence type="ECO:0000313" key="9">
    <source>
        <dbReference type="Proteomes" id="UP000193978"/>
    </source>
</evidence>
<dbReference type="Proteomes" id="UP000193978">
    <property type="component" value="Chromosome"/>
</dbReference>
<protein>
    <submittedName>
        <fullName evidence="8">Nitrite reductase (NAD(P)H) small subunit</fullName>
    </submittedName>
</protein>
<evidence type="ECO:0000259" key="7">
    <source>
        <dbReference type="PROSITE" id="PS51296"/>
    </source>
</evidence>
<dbReference type="SUPFAM" id="SSF50022">
    <property type="entry name" value="ISP domain"/>
    <property type="match status" value="1"/>
</dbReference>
<dbReference type="Pfam" id="PF00355">
    <property type="entry name" value="Rieske"/>
    <property type="match status" value="1"/>
</dbReference>
<dbReference type="InterPro" id="IPR036922">
    <property type="entry name" value="Rieske_2Fe-2S_sf"/>
</dbReference>
<dbReference type="GO" id="GO:0051537">
    <property type="term" value="F:2 iron, 2 sulfur cluster binding"/>
    <property type="evidence" value="ECO:0007669"/>
    <property type="project" value="UniProtKB-KW"/>
</dbReference>